<dbReference type="AlphaFoldDB" id="A0A1A7YDM5"/>
<proteinExistence type="predicted"/>
<gene>
    <name evidence="1" type="primary">Nfu_g_1_000984</name>
</gene>
<feature type="non-terminal residue" evidence="1">
    <location>
        <position position="1"/>
    </location>
</feature>
<dbReference type="EMBL" id="HADX01006007">
    <property type="protein sequence ID" value="SBP28239.1"/>
    <property type="molecule type" value="Transcribed_RNA"/>
</dbReference>
<organism evidence="1">
    <name type="scientific">Iconisemion striatum</name>
    <dbReference type="NCBI Taxonomy" id="60296"/>
    <lineage>
        <taxon>Eukaryota</taxon>
        <taxon>Metazoa</taxon>
        <taxon>Chordata</taxon>
        <taxon>Craniata</taxon>
        <taxon>Vertebrata</taxon>
        <taxon>Euteleostomi</taxon>
        <taxon>Actinopterygii</taxon>
        <taxon>Neopterygii</taxon>
        <taxon>Teleostei</taxon>
        <taxon>Neoteleostei</taxon>
        <taxon>Acanthomorphata</taxon>
        <taxon>Ovalentaria</taxon>
        <taxon>Atherinomorphae</taxon>
        <taxon>Cyprinodontiformes</taxon>
        <taxon>Nothobranchiidae</taxon>
        <taxon>Iconisemion</taxon>
    </lineage>
</organism>
<evidence type="ECO:0000313" key="1">
    <source>
        <dbReference type="EMBL" id="SBP28239.1"/>
    </source>
</evidence>
<reference evidence="1" key="2">
    <citation type="submission" date="2016-06" db="EMBL/GenBank/DDBJ databases">
        <title>The genome of a short-lived fish provides insights into sex chromosome evolution and the genetic control of aging.</title>
        <authorList>
            <person name="Reichwald K."/>
            <person name="Felder M."/>
            <person name="Petzold A."/>
            <person name="Koch P."/>
            <person name="Groth M."/>
            <person name="Platzer M."/>
        </authorList>
    </citation>
    <scope>NUCLEOTIDE SEQUENCE</scope>
    <source>
        <tissue evidence="1">Brain</tissue>
    </source>
</reference>
<protein>
    <submittedName>
        <fullName evidence="1">Uncharacterized protein</fullName>
    </submittedName>
</protein>
<name>A0A1A7YDM5_9TELE</name>
<sequence length="70" mass="7492">CHKAQIISTTPTTFTVTRSQSNPEPLGCGGKADSHCGCNCVMMSCLYEPEPLKTFQVLTTKKGVPLSLCT</sequence>
<accession>A0A1A7YDM5</accession>
<reference evidence="1" key="1">
    <citation type="submission" date="2016-05" db="EMBL/GenBank/DDBJ databases">
        <authorList>
            <person name="Lavstsen T."/>
            <person name="Jespersen J.S."/>
        </authorList>
    </citation>
    <scope>NUCLEOTIDE SEQUENCE</scope>
    <source>
        <tissue evidence="1">Brain</tissue>
    </source>
</reference>